<feature type="region of interest" description="Disordered" evidence="4">
    <location>
        <begin position="455"/>
        <end position="491"/>
    </location>
</feature>
<dbReference type="GO" id="GO:0010506">
    <property type="term" value="P:regulation of autophagy"/>
    <property type="evidence" value="ECO:0007669"/>
    <property type="project" value="InterPro"/>
</dbReference>
<evidence type="ECO:0000256" key="3">
    <source>
        <dbReference type="PROSITE-ProRule" id="PRU10141"/>
    </source>
</evidence>
<organism evidence="6 7">
    <name type="scientific">Tremella mesenterica</name>
    <name type="common">Jelly fungus</name>
    <dbReference type="NCBI Taxonomy" id="5217"/>
    <lineage>
        <taxon>Eukaryota</taxon>
        <taxon>Fungi</taxon>
        <taxon>Dikarya</taxon>
        <taxon>Basidiomycota</taxon>
        <taxon>Agaricomycotina</taxon>
        <taxon>Tremellomycetes</taxon>
        <taxon>Tremellales</taxon>
        <taxon>Tremellaceae</taxon>
        <taxon>Tremella</taxon>
    </lineage>
</organism>
<dbReference type="SUPFAM" id="SSF56112">
    <property type="entry name" value="Protein kinase-like (PK-like)"/>
    <property type="match status" value="1"/>
</dbReference>
<dbReference type="InterPro" id="IPR011009">
    <property type="entry name" value="Kinase-like_dom_sf"/>
</dbReference>
<name>A0A4Q1BNZ4_TREME</name>
<evidence type="ECO:0000256" key="4">
    <source>
        <dbReference type="SAM" id="MobiDB-lite"/>
    </source>
</evidence>
<keyword evidence="1 3" id="KW-0547">Nucleotide-binding</keyword>
<dbReference type="VEuPathDB" id="FungiDB:TREMEDRAFT_31801"/>
<dbReference type="Proteomes" id="UP000289152">
    <property type="component" value="Unassembled WGS sequence"/>
</dbReference>
<reference evidence="6 7" key="1">
    <citation type="submission" date="2016-06" db="EMBL/GenBank/DDBJ databases">
        <title>Evolution of pathogenesis and genome organization in the Tremellales.</title>
        <authorList>
            <person name="Cuomo C."/>
            <person name="Litvintseva A."/>
            <person name="Heitman J."/>
            <person name="Chen Y."/>
            <person name="Sun S."/>
            <person name="Springer D."/>
            <person name="Dromer F."/>
            <person name="Young S."/>
            <person name="Zeng Q."/>
            <person name="Chapman S."/>
            <person name="Gujja S."/>
            <person name="Saif S."/>
            <person name="Birren B."/>
        </authorList>
    </citation>
    <scope>NUCLEOTIDE SEQUENCE [LARGE SCALE GENOMIC DNA]</scope>
    <source>
        <strain evidence="6 7">ATCC 28783</strain>
    </source>
</reference>
<evidence type="ECO:0000256" key="1">
    <source>
        <dbReference type="ARBA" id="ARBA00022741"/>
    </source>
</evidence>
<dbReference type="GO" id="GO:0005524">
    <property type="term" value="F:ATP binding"/>
    <property type="evidence" value="ECO:0007669"/>
    <property type="project" value="UniProtKB-UniRule"/>
</dbReference>
<dbReference type="PANTHER" id="PTHR24348">
    <property type="entry name" value="SERINE/THREONINE-PROTEIN KINASE UNC-51-RELATED"/>
    <property type="match status" value="1"/>
</dbReference>
<dbReference type="Gene3D" id="1.10.510.10">
    <property type="entry name" value="Transferase(Phosphotransferase) domain 1"/>
    <property type="match status" value="1"/>
</dbReference>
<keyword evidence="7" id="KW-1185">Reference proteome</keyword>
<keyword evidence="6" id="KW-0808">Transferase</keyword>
<feature type="compositionally biased region" description="Polar residues" evidence="4">
    <location>
        <begin position="464"/>
        <end position="475"/>
    </location>
</feature>
<dbReference type="SMART" id="SM00220">
    <property type="entry name" value="S_TKc"/>
    <property type="match status" value="1"/>
</dbReference>
<dbReference type="InParanoid" id="A0A4Q1BNZ4"/>
<feature type="compositionally biased region" description="Polar residues" evidence="4">
    <location>
        <begin position="398"/>
        <end position="425"/>
    </location>
</feature>
<dbReference type="GO" id="GO:0005737">
    <property type="term" value="C:cytoplasm"/>
    <property type="evidence" value="ECO:0007669"/>
    <property type="project" value="TreeGrafter"/>
</dbReference>
<gene>
    <name evidence="6" type="ORF">M231_03113</name>
</gene>
<dbReference type="EMBL" id="SDIL01000029">
    <property type="protein sequence ID" value="RXK39611.1"/>
    <property type="molecule type" value="Genomic_DNA"/>
</dbReference>
<feature type="domain" description="Protein kinase" evidence="5">
    <location>
        <begin position="19"/>
        <end position="283"/>
    </location>
</feature>
<sequence>MTPTFDTPLLPRYVDSGSLKLLSVIGTGAYGVVYLAEDTENDQRIPIKRAVKALQCNGLDERQLHFLRREVGFHLMASGHPNVVRLIRLVEEKNLIYVVMEYGEEGDLYGMITDEQRYIGNEPLIRLVFLQLIDALIHLHSLNIAHRDIKPENIVCSNSGTRLRICDFGLATSENHSTEMGCGSTFYIAPERLGQWSPFRNSYPTKQGDIWSLGIILINLVCGRNPWRIASPNDESFQSYLDDHRFLKKILPLSEECFKVLEKVFVVDPSKRITLLDLKEEILKIERFGMTEKEVVEAHLKAQQCDVGQIGPSSERQSRIESGPSSSQSQSQYQNQSQSRCQAKLQSHSRRQSEILPHYQLQSEIQSHPQHQTEIHQTHPHPFHTPKSPSPHHPSTSQQNQRRPTTPQEPNSTVSIPSSFSQSVIGSEEIEDSNPSIQSNTYHYHYSPYNYSTAETPSLRADSGSPSPIRQSFSSDYEHEQEHEHEHEHGHEFGYRFRFKFRFGSGSGSLPPTPTSEEQTIVGEYGLTSEMEERIGSKSLSEPLFLEDYLSSKEVEKKTLFSWEGNVNGSDMTSINHWEQSLEIRERERELISPLVC</sequence>
<feature type="binding site" evidence="3">
    <location>
        <position position="52"/>
    </location>
    <ligand>
        <name>ATP</name>
        <dbReference type="ChEBI" id="CHEBI:30616"/>
    </ligand>
</feature>
<dbReference type="PROSITE" id="PS50011">
    <property type="entry name" value="PROTEIN_KINASE_DOM"/>
    <property type="match status" value="1"/>
</dbReference>
<evidence type="ECO:0000259" key="5">
    <source>
        <dbReference type="PROSITE" id="PS50011"/>
    </source>
</evidence>
<protein>
    <submittedName>
        <fullName evidence="6">RAN protein kinase</fullName>
    </submittedName>
</protein>
<feature type="compositionally biased region" description="Low complexity" evidence="4">
    <location>
        <begin position="320"/>
        <end position="342"/>
    </location>
</feature>
<feature type="compositionally biased region" description="Basic and acidic residues" evidence="4">
    <location>
        <begin position="476"/>
        <end position="491"/>
    </location>
</feature>
<feature type="region of interest" description="Disordered" evidence="4">
    <location>
        <begin position="306"/>
        <end position="352"/>
    </location>
</feature>
<dbReference type="InterPro" id="IPR045269">
    <property type="entry name" value="Atg1-like"/>
</dbReference>
<keyword evidence="2 3" id="KW-0067">ATP-binding</keyword>
<dbReference type="PROSITE" id="PS00108">
    <property type="entry name" value="PROTEIN_KINASE_ST"/>
    <property type="match status" value="1"/>
</dbReference>
<feature type="region of interest" description="Disordered" evidence="4">
    <location>
        <begin position="365"/>
        <end position="441"/>
    </location>
</feature>
<dbReference type="InterPro" id="IPR008271">
    <property type="entry name" value="Ser/Thr_kinase_AS"/>
</dbReference>
<dbReference type="GO" id="GO:0004674">
    <property type="term" value="F:protein serine/threonine kinase activity"/>
    <property type="evidence" value="ECO:0007669"/>
    <property type="project" value="InterPro"/>
</dbReference>
<dbReference type="Pfam" id="PF00069">
    <property type="entry name" value="Pkinase"/>
    <property type="match status" value="1"/>
</dbReference>
<evidence type="ECO:0000313" key="7">
    <source>
        <dbReference type="Proteomes" id="UP000289152"/>
    </source>
</evidence>
<dbReference type="STRING" id="5217.A0A4Q1BNZ4"/>
<dbReference type="AlphaFoldDB" id="A0A4Q1BNZ4"/>
<dbReference type="InterPro" id="IPR000719">
    <property type="entry name" value="Prot_kinase_dom"/>
</dbReference>
<dbReference type="InterPro" id="IPR017441">
    <property type="entry name" value="Protein_kinase_ATP_BS"/>
</dbReference>
<dbReference type="PROSITE" id="PS00107">
    <property type="entry name" value="PROTEIN_KINASE_ATP"/>
    <property type="match status" value="1"/>
</dbReference>
<comment type="caution">
    <text evidence="6">The sequence shown here is derived from an EMBL/GenBank/DDBJ whole genome shotgun (WGS) entry which is preliminary data.</text>
</comment>
<keyword evidence="6" id="KW-0418">Kinase</keyword>
<dbReference type="OrthoDB" id="541276at2759"/>
<evidence type="ECO:0000256" key="2">
    <source>
        <dbReference type="ARBA" id="ARBA00022840"/>
    </source>
</evidence>
<accession>A0A4Q1BNZ4</accession>
<proteinExistence type="predicted"/>
<evidence type="ECO:0000313" key="6">
    <source>
        <dbReference type="EMBL" id="RXK39611.1"/>
    </source>
</evidence>